<proteinExistence type="predicted"/>
<organism evidence="2 3">
    <name type="scientific">Roridomyces roridus</name>
    <dbReference type="NCBI Taxonomy" id="1738132"/>
    <lineage>
        <taxon>Eukaryota</taxon>
        <taxon>Fungi</taxon>
        <taxon>Dikarya</taxon>
        <taxon>Basidiomycota</taxon>
        <taxon>Agaricomycotina</taxon>
        <taxon>Agaricomycetes</taxon>
        <taxon>Agaricomycetidae</taxon>
        <taxon>Agaricales</taxon>
        <taxon>Marasmiineae</taxon>
        <taxon>Mycenaceae</taxon>
        <taxon>Roridomyces</taxon>
    </lineage>
</organism>
<comment type="caution">
    <text evidence="2">The sequence shown here is derived from an EMBL/GenBank/DDBJ whole genome shotgun (WGS) entry which is preliminary data.</text>
</comment>
<sequence length="209" mass="23395">MCIGCGSSDRVITASHAIRRWLVWLGPRTHLRVLGSQWKLILFKELSVLRQEGKSKNEQLEKIAACGCTTYQALPVVAENSAPVHLADRPEPTQVHRPEEYRPRDQYHPTSWGALGSAFAGTLLISMTRVSPNPVSTSWIRLEKQFPSIGCCIDHWKAMLFIKLPSCHCGGSSVTWVWWPRMGMAASGGRRMNQGHPEQQKKPVTVAQL</sequence>
<evidence type="ECO:0000313" key="2">
    <source>
        <dbReference type="EMBL" id="KAJ7630240.1"/>
    </source>
</evidence>
<dbReference type="Proteomes" id="UP001221142">
    <property type="component" value="Unassembled WGS sequence"/>
</dbReference>
<feature type="region of interest" description="Disordered" evidence="1">
    <location>
        <begin position="188"/>
        <end position="209"/>
    </location>
</feature>
<reference evidence="2" key="1">
    <citation type="submission" date="2023-03" db="EMBL/GenBank/DDBJ databases">
        <title>Massive genome expansion in bonnet fungi (Mycena s.s.) driven by repeated elements and novel gene families across ecological guilds.</title>
        <authorList>
            <consortium name="Lawrence Berkeley National Laboratory"/>
            <person name="Harder C.B."/>
            <person name="Miyauchi S."/>
            <person name="Viragh M."/>
            <person name="Kuo A."/>
            <person name="Thoen E."/>
            <person name="Andreopoulos B."/>
            <person name="Lu D."/>
            <person name="Skrede I."/>
            <person name="Drula E."/>
            <person name="Henrissat B."/>
            <person name="Morin E."/>
            <person name="Kohler A."/>
            <person name="Barry K."/>
            <person name="LaButti K."/>
            <person name="Morin E."/>
            <person name="Salamov A."/>
            <person name="Lipzen A."/>
            <person name="Mereny Z."/>
            <person name="Hegedus B."/>
            <person name="Baldrian P."/>
            <person name="Stursova M."/>
            <person name="Weitz H."/>
            <person name="Taylor A."/>
            <person name="Grigoriev I.V."/>
            <person name="Nagy L.G."/>
            <person name="Martin F."/>
            <person name="Kauserud H."/>
        </authorList>
    </citation>
    <scope>NUCLEOTIDE SEQUENCE</scope>
    <source>
        <strain evidence="2">9284</strain>
    </source>
</reference>
<keyword evidence="3" id="KW-1185">Reference proteome</keyword>
<dbReference type="AlphaFoldDB" id="A0AAD7BTD2"/>
<name>A0AAD7BTD2_9AGAR</name>
<protein>
    <submittedName>
        <fullName evidence="2">Uncharacterized protein</fullName>
    </submittedName>
</protein>
<gene>
    <name evidence="2" type="ORF">FB45DRAFT_1003426</name>
</gene>
<dbReference type="EMBL" id="JARKIF010000009">
    <property type="protein sequence ID" value="KAJ7630240.1"/>
    <property type="molecule type" value="Genomic_DNA"/>
</dbReference>
<evidence type="ECO:0000256" key="1">
    <source>
        <dbReference type="SAM" id="MobiDB-lite"/>
    </source>
</evidence>
<accession>A0AAD7BTD2</accession>
<evidence type="ECO:0000313" key="3">
    <source>
        <dbReference type="Proteomes" id="UP001221142"/>
    </source>
</evidence>